<name>S4Y1D4_SORCE</name>
<keyword evidence="1" id="KW-0812">Transmembrane</keyword>
<evidence type="ECO:0000256" key="1">
    <source>
        <dbReference type="SAM" id="Phobius"/>
    </source>
</evidence>
<proteinExistence type="predicted"/>
<gene>
    <name evidence="2" type="ORF">SCE1572_20865</name>
</gene>
<evidence type="ECO:0000313" key="3">
    <source>
        <dbReference type="Proteomes" id="UP000014803"/>
    </source>
</evidence>
<keyword evidence="1" id="KW-0472">Membrane</keyword>
<feature type="transmembrane region" description="Helical" evidence="1">
    <location>
        <begin position="203"/>
        <end position="224"/>
    </location>
</feature>
<reference evidence="2 3" key="1">
    <citation type="journal article" date="2013" name="Sci. Rep.">
        <title>Extraordinary expansion of a Sorangium cellulosum genome from an alkaline milieu.</title>
        <authorList>
            <person name="Han K."/>
            <person name="Li Z.F."/>
            <person name="Peng R."/>
            <person name="Zhu L.P."/>
            <person name="Zhou T."/>
            <person name="Wang L.G."/>
            <person name="Li S.G."/>
            <person name="Zhang X.B."/>
            <person name="Hu W."/>
            <person name="Wu Z.H."/>
            <person name="Qin N."/>
            <person name="Li Y.Z."/>
        </authorList>
    </citation>
    <scope>NUCLEOTIDE SEQUENCE [LARGE SCALE GENOMIC DNA]</scope>
    <source>
        <strain evidence="2 3">So0157-2</strain>
    </source>
</reference>
<dbReference type="PATRIC" id="fig|1254432.3.peg.4714"/>
<organism evidence="2 3">
    <name type="scientific">Sorangium cellulosum So0157-2</name>
    <dbReference type="NCBI Taxonomy" id="1254432"/>
    <lineage>
        <taxon>Bacteria</taxon>
        <taxon>Pseudomonadati</taxon>
        <taxon>Myxococcota</taxon>
        <taxon>Polyangia</taxon>
        <taxon>Polyangiales</taxon>
        <taxon>Polyangiaceae</taxon>
        <taxon>Sorangium</taxon>
    </lineage>
</organism>
<dbReference type="Proteomes" id="UP000014803">
    <property type="component" value="Chromosome"/>
</dbReference>
<dbReference type="AlphaFoldDB" id="S4Y1D4"/>
<accession>S4Y1D4</accession>
<dbReference type="EMBL" id="CP003969">
    <property type="protein sequence ID" value="AGP36728.1"/>
    <property type="molecule type" value="Genomic_DNA"/>
</dbReference>
<sequence>MLTRELMGALALAILWVNTLLIAAAALKQLAAVAAALRRLGARLDQRGAALIEARVLRGDGRGGALAGHRIEQVGRAGAGGATREEIVFADSGRGGEIYGGAVVAGGREIAIAPAVEGEVWVSRAEVRAASACPSEARFDEAYQHARKARGFSRTVEARIGPGTPVWLLGDVERAVDGADGADRMRPALVSSVDPRALCRRKLALLSLGVAGVLGGLVGCTALALSRPRFGPLSTAGGALCLAFFLLVQPLGTALRDAASLPSAAPARGRWVRRRARGASARAASS</sequence>
<feature type="transmembrane region" description="Helical" evidence="1">
    <location>
        <begin position="230"/>
        <end position="248"/>
    </location>
</feature>
<dbReference type="KEGG" id="scu:SCE1572_20865"/>
<evidence type="ECO:0000313" key="2">
    <source>
        <dbReference type="EMBL" id="AGP36728.1"/>
    </source>
</evidence>
<dbReference type="HOGENOM" id="CLU_972880_0_0_7"/>
<feature type="transmembrane region" description="Helical" evidence="1">
    <location>
        <begin position="6"/>
        <end position="37"/>
    </location>
</feature>
<protein>
    <submittedName>
        <fullName evidence="2">Uncharacterized protein</fullName>
    </submittedName>
</protein>
<dbReference type="RefSeq" id="WP_020736107.1">
    <property type="nucleotide sequence ID" value="NC_021658.1"/>
</dbReference>
<keyword evidence="1" id="KW-1133">Transmembrane helix</keyword>